<keyword evidence="3 7" id="KW-1133">Transmembrane helix</keyword>
<dbReference type="PANTHER" id="PTHR33048:SF55">
    <property type="entry name" value="INTEGRAL MEMBRANE PROTEIN"/>
    <property type="match status" value="1"/>
</dbReference>
<feature type="domain" description="Rhodopsin" evidence="8">
    <location>
        <begin position="26"/>
        <end position="272"/>
    </location>
</feature>
<organism evidence="9 10">
    <name type="scientific">[Torrubiella] hemipterigena</name>
    <dbReference type="NCBI Taxonomy" id="1531966"/>
    <lineage>
        <taxon>Eukaryota</taxon>
        <taxon>Fungi</taxon>
        <taxon>Dikarya</taxon>
        <taxon>Ascomycota</taxon>
        <taxon>Pezizomycotina</taxon>
        <taxon>Sordariomycetes</taxon>
        <taxon>Hypocreomycetidae</taxon>
        <taxon>Hypocreales</taxon>
        <taxon>Clavicipitaceae</taxon>
        <taxon>Clavicipitaceae incertae sedis</taxon>
        <taxon>'Torrubiella' clade</taxon>
    </lineage>
</organism>
<evidence type="ECO:0000256" key="4">
    <source>
        <dbReference type="ARBA" id="ARBA00023136"/>
    </source>
</evidence>
<evidence type="ECO:0000313" key="10">
    <source>
        <dbReference type="Proteomes" id="UP000039046"/>
    </source>
</evidence>
<keyword evidence="10" id="KW-1185">Reference proteome</keyword>
<name>A0A0A1T0M1_9HYPO</name>
<evidence type="ECO:0000256" key="3">
    <source>
        <dbReference type="ARBA" id="ARBA00022989"/>
    </source>
</evidence>
<evidence type="ECO:0000256" key="5">
    <source>
        <dbReference type="ARBA" id="ARBA00038359"/>
    </source>
</evidence>
<evidence type="ECO:0000259" key="8">
    <source>
        <dbReference type="Pfam" id="PF20684"/>
    </source>
</evidence>
<evidence type="ECO:0000256" key="7">
    <source>
        <dbReference type="SAM" id="Phobius"/>
    </source>
</evidence>
<feature type="transmembrane region" description="Helical" evidence="7">
    <location>
        <begin position="249"/>
        <end position="267"/>
    </location>
</feature>
<evidence type="ECO:0000313" key="9">
    <source>
        <dbReference type="EMBL" id="CEJ86817.1"/>
    </source>
</evidence>
<evidence type="ECO:0000256" key="6">
    <source>
        <dbReference type="SAM" id="MobiDB-lite"/>
    </source>
</evidence>
<comment type="similarity">
    <text evidence="5">Belongs to the SAT4 family.</text>
</comment>
<evidence type="ECO:0000256" key="2">
    <source>
        <dbReference type="ARBA" id="ARBA00022692"/>
    </source>
</evidence>
<dbReference type="Proteomes" id="UP000039046">
    <property type="component" value="Unassembled WGS sequence"/>
</dbReference>
<gene>
    <name evidence="9" type="ORF">VHEMI04216</name>
</gene>
<feature type="transmembrane region" description="Helical" evidence="7">
    <location>
        <begin position="6"/>
        <end position="30"/>
    </location>
</feature>
<feature type="transmembrane region" description="Helical" evidence="7">
    <location>
        <begin position="87"/>
        <end position="110"/>
    </location>
</feature>
<evidence type="ECO:0000256" key="1">
    <source>
        <dbReference type="ARBA" id="ARBA00004141"/>
    </source>
</evidence>
<feature type="transmembrane region" description="Helical" evidence="7">
    <location>
        <begin position="175"/>
        <end position="197"/>
    </location>
</feature>
<feature type="region of interest" description="Disordered" evidence="6">
    <location>
        <begin position="309"/>
        <end position="375"/>
    </location>
</feature>
<dbReference type="AlphaFoldDB" id="A0A0A1T0M1"/>
<proteinExistence type="inferred from homology"/>
<dbReference type="PANTHER" id="PTHR33048">
    <property type="entry name" value="PTH11-LIKE INTEGRAL MEMBRANE PROTEIN (AFU_ORTHOLOGUE AFUA_5G11245)"/>
    <property type="match status" value="1"/>
</dbReference>
<feature type="transmembrane region" description="Helical" evidence="7">
    <location>
        <begin position="130"/>
        <end position="155"/>
    </location>
</feature>
<keyword evidence="2 7" id="KW-0812">Transmembrane</keyword>
<dbReference type="Pfam" id="PF20684">
    <property type="entry name" value="Fung_rhodopsin"/>
    <property type="match status" value="1"/>
</dbReference>
<sequence>MSDSRVAGFLVIDIGITVLALGVAGLRVWYRWSRGQLATADYLISFAMLTSFIHMIIDIIITAAFGYGRHERDLPADLQNSWKTALTFWLIQIFTKPPLMFSKLSVTFVYRRLFFNVEDSVVRICRIINYTLMVVLTGFFTAATLVSMFACQPIQKAWLPKTPGVCIDTTIMFNYVTSAINISTSLCLIGLPLPVLYMSKNREIEIKQLFGLILFGLVDTAISAVRMYMISDLHDVKQDFTWNIIPTHIIIVVEMNITIIAASLVVMRPCFQTIFDNLFPGSPNASHNRPGHGNSSRVRRASGYIRSLGESSKSALRDPSVHTSPEGVAGITKTVDIEMASQNASTEDILRETRLRNPLDRPEWHEETENSSQKN</sequence>
<reference evidence="9 10" key="1">
    <citation type="journal article" date="2015" name="Genome Announc.">
        <title>Draft Genome Sequence and Gene Annotation of the Entomopathogenic Fungus Verticillium hemipterigenum.</title>
        <authorList>
            <person name="Horn F."/>
            <person name="Habel A."/>
            <person name="Scharf D.H."/>
            <person name="Dworschak J."/>
            <person name="Brakhage A.A."/>
            <person name="Guthke R."/>
            <person name="Hertweck C."/>
            <person name="Linde J."/>
        </authorList>
    </citation>
    <scope>NUCLEOTIDE SEQUENCE [LARGE SCALE GENOMIC DNA]</scope>
</reference>
<accession>A0A0A1T0M1</accession>
<dbReference type="STRING" id="1531966.A0A0A1T0M1"/>
<dbReference type="InterPro" id="IPR052337">
    <property type="entry name" value="SAT4-like"/>
</dbReference>
<protein>
    <recommendedName>
        <fullName evidence="8">Rhodopsin domain-containing protein</fullName>
    </recommendedName>
</protein>
<keyword evidence="4 7" id="KW-0472">Membrane</keyword>
<dbReference type="InterPro" id="IPR049326">
    <property type="entry name" value="Rhodopsin_dom_fungi"/>
</dbReference>
<feature type="compositionally biased region" description="Basic and acidic residues" evidence="6">
    <location>
        <begin position="348"/>
        <end position="368"/>
    </location>
</feature>
<feature type="transmembrane region" description="Helical" evidence="7">
    <location>
        <begin position="42"/>
        <end position="67"/>
    </location>
</feature>
<comment type="subcellular location">
    <subcellularLocation>
        <location evidence="1">Membrane</location>
        <topology evidence="1">Multi-pass membrane protein</topology>
    </subcellularLocation>
</comment>
<dbReference type="EMBL" id="CDHN01000002">
    <property type="protein sequence ID" value="CEJ86817.1"/>
    <property type="molecule type" value="Genomic_DNA"/>
</dbReference>
<feature type="transmembrane region" description="Helical" evidence="7">
    <location>
        <begin position="209"/>
        <end position="229"/>
    </location>
</feature>
<dbReference type="HOGENOM" id="CLU_028200_1_0_1"/>
<dbReference type="GO" id="GO:0016020">
    <property type="term" value="C:membrane"/>
    <property type="evidence" value="ECO:0007669"/>
    <property type="project" value="UniProtKB-SubCell"/>
</dbReference>
<dbReference type="OrthoDB" id="3648173at2759"/>